<name>A0A9W6CPK5_9MICO</name>
<organism evidence="5 6">
    <name type="scientific">Agromyces rhizosphaerae</name>
    <dbReference type="NCBI Taxonomy" id="88374"/>
    <lineage>
        <taxon>Bacteria</taxon>
        <taxon>Bacillati</taxon>
        <taxon>Actinomycetota</taxon>
        <taxon>Actinomycetes</taxon>
        <taxon>Micrococcales</taxon>
        <taxon>Microbacteriaceae</taxon>
        <taxon>Agromyces</taxon>
    </lineage>
</organism>
<dbReference type="Proteomes" id="UP001144396">
    <property type="component" value="Unassembled WGS sequence"/>
</dbReference>
<dbReference type="EMBL" id="BSDP01000001">
    <property type="protein sequence ID" value="GLI26173.1"/>
    <property type="molecule type" value="Genomic_DNA"/>
</dbReference>
<dbReference type="PROSITE" id="PS51257">
    <property type="entry name" value="PROKAR_LIPOPROTEIN"/>
    <property type="match status" value="1"/>
</dbReference>
<dbReference type="InterPro" id="IPR013595">
    <property type="entry name" value="Pept_S33_TAP-like_C"/>
</dbReference>
<dbReference type="Pfam" id="PF08386">
    <property type="entry name" value="Abhydrolase_4"/>
    <property type="match status" value="1"/>
</dbReference>
<gene>
    <name evidence="5" type="ORF">ARHIZOSPH14_04150</name>
</gene>
<keyword evidence="2" id="KW-0732">Signal</keyword>
<comment type="similarity">
    <text evidence="1">Belongs to the peptidase S33 family.</text>
</comment>
<dbReference type="PANTHER" id="PTHR43248">
    <property type="entry name" value="2-SUCCINYL-6-HYDROXY-2,4-CYCLOHEXADIENE-1-CARBOXYLATE SYNTHASE"/>
    <property type="match status" value="1"/>
</dbReference>
<dbReference type="SUPFAM" id="SSF53474">
    <property type="entry name" value="alpha/beta-Hydrolases"/>
    <property type="match status" value="1"/>
</dbReference>
<comment type="caution">
    <text evidence="5">The sequence shown here is derived from an EMBL/GenBank/DDBJ whole genome shotgun (WGS) entry which is preliminary data.</text>
</comment>
<keyword evidence="6" id="KW-1185">Reference proteome</keyword>
<evidence type="ECO:0000256" key="2">
    <source>
        <dbReference type="ARBA" id="ARBA00022729"/>
    </source>
</evidence>
<evidence type="ECO:0000313" key="5">
    <source>
        <dbReference type="EMBL" id="GLI26173.1"/>
    </source>
</evidence>
<evidence type="ECO:0000259" key="4">
    <source>
        <dbReference type="Pfam" id="PF08386"/>
    </source>
</evidence>
<accession>A0A9W6CPK5</accession>
<dbReference type="InterPro" id="IPR051601">
    <property type="entry name" value="Serine_prot/Carboxylest_S33"/>
</dbReference>
<dbReference type="Gene3D" id="3.40.50.1820">
    <property type="entry name" value="alpha/beta hydrolase"/>
    <property type="match status" value="1"/>
</dbReference>
<reference evidence="5" key="1">
    <citation type="submission" date="2022-12" db="EMBL/GenBank/DDBJ databases">
        <title>Reference genome sequencing for broad-spectrum identification of bacterial and archaeal isolates by mass spectrometry.</title>
        <authorList>
            <person name="Sekiguchi Y."/>
            <person name="Tourlousse D.M."/>
        </authorList>
    </citation>
    <scope>NUCLEOTIDE SEQUENCE</scope>
    <source>
        <strain evidence="5">14</strain>
    </source>
</reference>
<dbReference type="AlphaFoldDB" id="A0A9W6CPK5"/>
<protein>
    <submittedName>
        <fullName evidence="5">Alpha/beta hydrolase</fullName>
    </submittedName>
</protein>
<dbReference type="GO" id="GO:0016787">
    <property type="term" value="F:hydrolase activity"/>
    <property type="evidence" value="ECO:0007669"/>
    <property type="project" value="UniProtKB-KW"/>
</dbReference>
<dbReference type="RefSeq" id="WP_281882172.1">
    <property type="nucleotide sequence ID" value="NZ_BSDP01000001.1"/>
</dbReference>
<sequence length="510" mass="53657">MRARRATVAAALAASVALLLSGCVSWPFGVQRSIPEPVPSTMASDLGEFYAQELEWRRCGDGMWCATAEAPLDWDAPGAGSVELALVRHAATGEKVGSLLVNPGGPGASGVDFIADSLDYAVGDAVQAAYDVVGFDPRGVGQSTAVDCFADAEAKDAYLYSIARSERGTDAWLAEARAEQEDYSAACAERSGELLANIGTGSAARDLDLLRALLGDEELHYLGYSYGSTLGVTYAGLYPERIGRMVLDAVLDPSTPDFEISKTQAIGFERALRSYLASCLAGDECPFRGSVDDAAATVRALLDSVEASPLRAADGRMLGANTLVTAILYPLYDEASWPFLDILFEQVMFGSAEAAFISADAYNGRDEDGNYLDNSSEAFHAINCVDHAGDPDDVAGMRERVAELEAAAPVLGTYFGYGDLSCAGWPAPPVESDEIVTAAGAPPILVVGTTNDPATPYEWAVTLAEQLETGVLVTYEGEGHAAYPSRDPCVVAAVEGYLVDGIVPDGDPMC</sequence>
<proteinExistence type="inferred from homology"/>
<evidence type="ECO:0000256" key="3">
    <source>
        <dbReference type="ARBA" id="ARBA00022801"/>
    </source>
</evidence>
<dbReference type="InterPro" id="IPR029058">
    <property type="entry name" value="AB_hydrolase_fold"/>
</dbReference>
<dbReference type="PANTHER" id="PTHR43248:SF29">
    <property type="entry name" value="TRIPEPTIDYL AMINOPEPTIDASE"/>
    <property type="match status" value="1"/>
</dbReference>
<feature type="domain" description="Peptidase S33 tripeptidyl aminopeptidase-like C-terminal" evidence="4">
    <location>
        <begin position="409"/>
        <end position="510"/>
    </location>
</feature>
<evidence type="ECO:0000256" key="1">
    <source>
        <dbReference type="ARBA" id="ARBA00010088"/>
    </source>
</evidence>
<evidence type="ECO:0000313" key="6">
    <source>
        <dbReference type="Proteomes" id="UP001144396"/>
    </source>
</evidence>
<keyword evidence="3 5" id="KW-0378">Hydrolase</keyword>